<evidence type="ECO:0000313" key="3">
    <source>
        <dbReference type="Proteomes" id="UP001197093"/>
    </source>
</evidence>
<dbReference type="AlphaFoldDB" id="A0AAD4F2E9"/>
<feature type="region of interest" description="Disordered" evidence="1">
    <location>
        <begin position="121"/>
        <end position="157"/>
    </location>
</feature>
<reference evidence="2" key="1">
    <citation type="submission" date="2023-02" db="EMBL/GenBank/DDBJ databases">
        <authorList>
            <person name="Palmer J.M."/>
        </authorList>
    </citation>
    <scope>NUCLEOTIDE SEQUENCE</scope>
    <source>
        <strain evidence="2">FW57</strain>
    </source>
</reference>
<sequence>MLCGIHPPSSHHHHHGFLRSFRSHRALRQHDDSNTDSFTSQEAMHHHHHHHRQRPSDASSPGRPSFASSSRPSTSSSRAEGSIDWDPLRMNPPSLAPGLAPPLQETVFEEDSRLYQPHELRHAARRASSNPIPSSRGAPHLPRPAPTPDASSECSISFGSISDASHATPEEMGLCAGLAPAPAPRPRPRPRPRFENGPGSSGGLDADAQEYLRRGGWKRRGIVFVDVEVELGEDEAFEI</sequence>
<evidence type="ECO:0000313" key="2">
    <source>
        <dbReference type="EMBL" id="KAG7291831.1"/>
    </source>
</evidence>
<proteinExistence type="predicted"/>
<feature type="compositionally biased region" description="Low complexity" evidence="1">
    <location>
        <begin position="58"/>
        <end position="79"/>
    </location>
</feature>
<keyword evidence="3" id="KW-1185">Reference proteome</keyword>
<comment type="caution">
    <text evidence="2">The sequence shown here is derived from an EMBL/GenBank/DDBJ whole genome shotgun (WGS) entry which is preliminary data.</text>
</comment>
<dbReference type="Proteomes" id="UP001197093">
    <property type="component" value="Unassembled WGS sequence"/>
</dbReference>
<name>A0AAD4F2E9_9PEZI</name>
<feature type="compositionally biased region" description="Low complexity" evidence="1">
    <location>
        <begin position="92"/>
        <end position="101"/>
    </location>
</feature>
<dbReference type="EMBL" id="JAHCVI010000001">
    <property type="protein sequence ID" value="KAG7291831.1"/>
    <property type="molecule type" value="Genomic_DNA"/>
</dbReference>
<organism evidence="2 3">
    <name type="scientific">Staphylotrichum longicolle</name>
    <dbReference type="NCBI Taxonomy" id="669026"/>
    <lineage>
        <taxon>Eukaryota</taxon>
        <taxon>Fungi</taxon>
        <taxon>Dikarya</taxon>
        <taxon>Ascomycota</taxon>
        <taxon>Pezizomycotina</taxon>
        <taxon>Sordariomycetes</taxon>
        <taxon>Sordariomycetidae</taxon>
        <taxon>Sordariales</taxon>
        <taxon>Chaetomiaceae</taxon>
        <taxon>Staphylotrichum</taxon>
    </lineage>
</organism>
<feature type="region of interest" description="Disordered" evidence="1">
    <location>
        <begin position="30"/>
        <end position="101"/>
    </location>
</feature>
<evidence type="ECO:0000256" key="1">
    <source>
        <dbReference type="SAM" id="MobiDB-lite"/>
    </source>
</evidence>
<feature type="region of interest" description="Disordered" evidence="1">
    <location>
        <begin position="172"/>
        <end position="208"/>
    </location>
</feature>
<gene>
    <name evidence="2" type="ORF">NEMBOFW57_001852</name>
</gene>
<accession>A0AAD4F2E9</accession>
<protein>
    <submittedName>
        <fullName evidence="2">Uncharacterized protein</fullName>
    </submittedName>
</protein>